<dbReference type="InterPro" id="IPR006140">
    <property type="entry name" value="D-isomer_DH_NAD-bd"/>
</dbReference>
<proteinExistence type="inferred from homology"/>
<dbReference type="PANTHER" id="PTHR43761:SF1">
    <property type="entry name" value="D-ISOMER SPECIFIC 2-HYDROXYACID DEHYDROGENASE CATALYTIC DOMAIN-CONTAINING PROTEIN-RELATED"/>
    <property type="match status" value="1"/>
</dbReference>
<dbReference type="GO" id="GO:0051287">
    <property type="term" value="F:NAD binding"/>
    <property type="evidence" value="ECO:0007669"/>
    <property type="project" value="InterPro"/>
</dbReference>
<dbReference type="RefSeq" id="WP_008416167.1">
    <property type="nucleotide sequence ID" value="NC_014297.1"/>
</dbReference>
<evidence type="ECO:0000259" key="6">
    <source>
        <dbReference type="Pfam" id="PF02826"/>
    </source>
</evidence>
<dbReference type="GO" id="GO:0003714">
    <property type="term" value="F:transcription corepressor activity"/>
    <property type="evidence" value="ECO:0007669"/>
    <property type="project" value="InterPro"/>
</dbReference>
<evidence type="ECO:0000313" key="10">
    <source>
        <dbReference type="Proteomes" id="UP000011645"/>
    </source>
</evidence>
<gene>
    <name evidence="7" type="ordered locus">HacjB3_13890</name>
    <name evidence="8" type="ORF">C497_09103</name>
</gene>
<dbReference type="Proteomes" id="UP000000390">
    <property type="component" value="Chromosome"/>
</dbReference>
<accession>D8J8B3</accession>
<name>D8J8B3_HALJB</name>
<dbReference type="SUPFAM" id="SSF52283">
    <property type="entry name" value="Formate/glycerate dehydrogenase catalytic domain-like"/>
    <property type="match status" value="1"/>
</dbReference>
<evidence type="ECO:0000259" key="5">
    <source>
        <dbReference type="Pfam" id="PF00389"/>
    </source>
</evidence>
<dbReference type="InterPro" id="IPR006139">
    <property type="entry name" value="D-isomer_2_OHA_DH_cat_dom"/>
</dbReference>
<dbReference type="InterPro" id="IPR036291">
    <property type="entry name" value="NAD(P)-bd_dom_sf"/>
</dbReference>
<dbReference type="FunFam" id="3.40.50.720:FF:000203">
    <property type="entry name" value="D-3-phosphoglycerate dehydrogenase (SerA)"/>
    <property type="match status" value="1"/>
</dbReference>
<feature type="domain" description="D-isomer specific 2-hydroxyacid dehydrogenase catalytic" evidence="5">
    <location>
        <begin position="16"/>
        <end position="316"/>
    </location>
</feature>
<keyword evidence="3" id="KW-0520">NAD</keyword>
<dbReference type="Proteomes" id="UP000011645">
    <property type="component" value="Unassembled WGS sequence"/>
</dbReference>
<evidence type="ECO:0000256" key="2">
    <source>
        <dbReference type="ARBA" id="ARBA00023002"/>
    </source>
</evidence>
<evidence type="ECO:0000313" key="9">
    <source>
        <dbReference type="Proteomes" id="UP000000390"/>
    </source>
</evidence>
<dbReference type="HOGENOM" id="CLU_019796_1_3_2"/>
<dbReference type="InterPro" id="IPR043322">
    <property type="entry name" value="CtBP"/>
</dbReference>
<evidence type="ECO:0000313" key="7">
    <source>
        <dbReference type="EMBL" id="ADJ16159.1"/>
    </source>
</evidence>
<evidence type="ECO:0000256" key="4">
    <source>
        <dbReference type="RuleBase" id="RU003719"/>
    </source>
</evidence>
<sequence>MNSTVLVTDFDFPDLDVERELAAEAGVEIESAAAADPEAVIEAAREVGADALLVQFAPITRTVFEELDLDVVGRYGIGVDTVDCEAAADHGVPVVNVPDYCQDEVAEHALALTLSCVRETARFDARITDGEWDWTVGRPINRLQGATVGFVGFGSIPERLAAKASGFDFEYLAYDPYRSAEDLAEAGVEKVGFGELLERSRVVSVHAPLTDETHGLLDDEAFATMRDDAVLVNTARGAVVDTTALAAAIEDGGIAGAGLDVMPEEPPEESALFGLEDVVLTPHVAWYSEESIAELRETVVRDVLSVLSGEEPTNPV</sequence>
<dbReference type="PANTHER" id="PTHR43761">
    <property type="entry name" value="D-ISOMER SPECIFIC 2-HYDROXYACID DEHYDROGENASE FAMILY PROTEIN (AFU_ORTHOLOGUE AFUA_1G13630)"/>
    <property type="match status" value="1"/>
</dbReference>
<dbReference type="OrthoDB" id="34275at2157"/>
<evidence type="ECO:0000256" key="3">
    <source>
        <dbReference type="ARBA" id="ARBA00023027"/>
    </source>
</evidence>
<organism evidence="7 9">
    <name type="scientific">Halalkalicoccus jeotgali (strain DSM 18796 / CECT 7217 / JCM 14584 / KCTC 4019 / B3)</name>
    <dbReference type="NCBI Taxonomy" id="795797"/>
    <lineage>
        <taxon>Archaea</taxon>
        <taxon>Methanobacteriati</taxon>
        <taxon>Methanobacteriota</taxon>
        <taxon>Stenosarchaea group</taxon>
        <taxon>Halobacteria</taxon>
        <taxon>Halobacteriales</taxon>
        <taxon>Halococcaceae</taxon>
        <taxon>Halalkalicoccus</taxon>
    </lineage>
</organism>
<dbReference type="PROSITE" id="PS00671">
    <property type="entry name" value="D_2_HYDROXYACID_DH_3"/>
    <property type="match status" value="1"/>
</dbReference>
<dbReference type="Pfam" id="PF00389">
    <property type="entry name" value="2-Hacid_dh"/>
    <property type="match status" value="1"/>
</dbReference>
<dbReference type="InterPro" id="IPR050418">
    <property type="entry name" value="D-iso_2-hydroxyacid_DH_PdxB"/>
</dbReference>
<dbReference type="GO" id="GO:0016616">
    <property type="term" value="F:oxidoreductase activity, acting on the CH-OH group of donors, NAD or NADP as acceptor"/>
    <property type="evidence" value="ECO:0007669"/>
    <property type="project" value="InterPro"/>
</dbReference>
<protein>
    <submittedName>
        <fullName evidence="8">D-isomer specific 2-hydroxyacid dehydrogenase protein</fullName>
    </submittedName>
    <submittedName>
        <fullName evidence="7">D-isomer specific 2-hydroxyacid dehydrogenase, NAD-binding protein</fullName>
    </submittedName>
</protein>
<dbReference type="eggNOG" id="arCOG01754">
    <property type="taxonomic scope" value="Archaea"/>
</dbReference>
<dbReference type="EMBL" id="AOHV01000025">
    <property type="protein sequence ID" value="ELY37588.1"/>
    <property type="molecule type" value="Genomic_DNA"/>
</dbReference>
<dbReference type="SUPFAM" id="SSF51735">
    <property type="entry name" value="NAD(P)-binding Rossmann-fold domains"/>
    <property type="match status" value="1"/>
</dbReference>
<dbReference type="STRING" id="795797.HacjB3_13890"/>
<dbReference type="Gene3D" id="3.40.50.720">
    <property type="entry name" value="NAD(P)-binding Rossmann-like Domain"/>
    <property type="match status" value="2"/>
</dbReference>
<dbReference type="InterPro" id="IPR029753">
    <property type="entry name" value="D-isomer_DH_CS"/>
</dbReference>
<evidence type="ECO:0000256" key="1">
    <source>
        <dbReference type="ARBA" id="ARBA00005854"/>
    </source>
</evidence>
<dbReference type="AlphaFoldDB" id="D8J8B3"/>
<evidence type="ECO:0000313" key="8">
    <source>
        <dbReference type="EMBL" id="ELY37588.1"/>
    </source>
</evidence>
<comment type="similarity">
    <text evidence="1 4">Belongs to the D-isomer specific 2-hydroxyacid dehydrogenase family.</text>
</comment>
<dbReference type="Pfam" id="PF02826">
    <property type="entry name" value="2-Hacid_dh_C"/>
    <property type="match status" value="1"/>
</dbReference>
<keyword evidence="2 4" id="KW-0560">Oxidoreductase</keyword>
<dbReference type="EMBL" id="CP002062">
    <property type="protein sequence ID" value="ADJ16159.1"/>
    <property type="molecule type" value="Genomic_DNA"/>
</dbReference>
<reference evidence="7 9" key="1">
    <citation type="journal article" date="2010" name="J. Bacteriol.">
        <title>Complete genome sequence of Halalkalicoccus jeotgali B3(T), an extremely halophilic archaeon.</title>
        <authorList>
            <person name="Roh S.W."/>
            <person name="Nam Y.D."/>
            <person name="Nam S.H."/>
            <person name="Choi S.H."/>
            <person name="Park H.S."/>
            <person name="Bae J.W."/>
        </authorList>
    </citation>
    <scope>NUCLEOTIDE SEQUENCE [LARGE SCALE GENOMIC DNA]</scope>
    <source>
        <strain evidence="7">B3</strain>
        <strain evidence="9">DSM 18796 / CECT 7217 / JCM 14584 / KCTC 4019 / B3</strain>
    </source>
</reference>
<dbReference type="PATRIC" id="fig|795797.18.peg.2780"/>
<dbReference type="GeneID" id="9420594"/>
<dbReference type="PROSITE" id="PS00670">
    <property type="entry name" value="D_2_HYDROXYACID_DH_2"/>
    <property type="match status" value="1"/>
</dbReference>
<dbReference type="CDD" id="cd05299">
    <property type="entry name" value="CtBP_dh"/>
    <property type="match status" value="1"/>
</dbReference>
<dbReference type="KEGG" id="hje:HacjB3_13890"/>
<reference evidence="8 10" key="2">
    <citation type="journal article" date="2014" name="PLoS Genet.">
        <title>Phylogenetically driven sequencing of extremely halophilic archaea reveals strategies for static and dynamic osmo-response.</title>
        <authorList>
            <person name="Becker E.A."/>
            <person name="Seitzer P.M."/>
            <person name="Tritt A."/>
            <person name="Larsen D."/>
            <person name="Krusor M."/>
            <person name="Yao A.I."/>
            <person name="Wu D."/>
            <person name="Madern D."/>
            <person name="Eisen J.A."/>
            <person name="Darling A.E."/>
            <person name="Facciotti M.T."/>
        </authorList>
    </citation>
    <scope>NUCLEOTIDE SEQUENCE [LARGE SCALE GENOMIC DNA]</scope>
    <source>
        <strain evidence="8">B3</strain>
        <strain evidence="10">DSM 18796 / CECT 7217 / JCM 14584 / KCTC 4019 / B3</strain>
    </source>
</reference>
<feature type="domain" description="D-isomer specific 2-hydroxyacid dehydrogenase NAD-binding" evidence="6">
    <location>
        <begin position="110"/>
        <end position="285"/>
    </location>
</feature>
<keyword evidence="10" id="KW-1185">Reference proteome</keyword>